<evidence type="ECO:0000313" key="1">
    <source>
        <dbReference type="EMBL" id="RRD02850.1"/>
    </source>
</evidence>
<name>A0A3P1T0D8_9ACTN</name>
<proteinExistence type="predicted"/>
<dbReference type="AlphaFoldDB" id="A0A3P1T0D8"/>
<comment type="caution">
    <text evidence="1">The sequence shown here is derived from an EMBL/GenBank/DDBJ whole genome shotgun (WGS) entry which is preliminary data.</text>
</comment>
<protein>
    <submittedName>
        <fullName evidence="1">Uncharacterized protein</fullName>
    </submittedName>
</protein>
<gene>
    <name evidence="1" type="ORF">EII34_15640</name>
</gene>
<dbReference type="EMBL" id="RQZG01000035">
    <property type="protein sequence ID" value="RRD02850.1"/>
    <property type="molecule type" value="Genomic_DNA"/>
</dbReference>
<reference evidence="1 2" key="1">
    <citation type="submission" date="2018-11" db="EMBL/GenBank/DDBJ databases">
        <title>Genomes From Bacteria Associated with the Canine Oral Cavity: a Test Case for Automated Genome-Based Taxonomic Assignment.</title>
        <authorList>
            <person name="Coil D.A."/>
            <person name="Jospin G."/>
            <person name="Darling A.E."/>
            <person name="Wallis C."/>
            <person name="Davis I.J."/>
            <person name="Harris S."/>
            <person name="Eisen J.A."/>
            <person name="Holcombe L.J."/>
            <person name="O'Flynn C."/>
        </authorList>
    </citation>
    <scope>NUCLEOTIDE SEQUENCE [LARGE SCALE GENOMIC DNA]</scope>
    <source>
        <strain evidence="1 2">OH887_COT-365</strain>
    </source>
</reference>
<dbReference type="Proteomes" id="UP000280819">
    <property type="component" value="Unassembled WGS sequence"/>
</dbReference>
<accession>A0A3P1T0D8</accession>
<evidence type="ECO:0000313" key="2">
    <source>
        <dbReference type="Proteomes" id="UP000280819"/>
    </source>
</evidence>
<dbReference type="RefSeq" id="WP_185711395.1">
    <property type="nucleotide sequence ID" value="NZ_RQZG01000035.1"/>
</dbReference>
<sequence>MILLMLAPVLLSAPYEPPRQRPFFWADRKVSRYKVRQVTDRLVVSLPPGYVFSSHLKTLDDIRPIYVVHGEGLHLGSGYLITSHEEWHGNGARTFEGLCEWVASGPWRLMRFEARLIAGERACGSASPPFENQRKVNQRWLSCREDGCWEFWANGVEGENWLSGELVSVLDTVRFVPLPESEPDFSLGGR</sequence>
<organism evidence="1 2">
    <name type="scientific">Arachnia propionica</name>
    <dbReference type="NCBI Taxonomy" id="1750"/>
    <lineage>
        <taxon>Bacteria</taxon>
        <taxon>Bacillati</taxon>
        <taxon>Actinomycetota</taxon>
        <taxon>Actinomycetes</taxon>
        <taxon>Propionibacteriales</taxon>
        <taxon>Propionibacteriaceae</taxon>
        <taxon>Arachnia</taxon>
    </lineage>
</organism>